<gene>
    <name evidence="5" type="ORF">GSPATT00030380001</name>
</gene>
<keyword evidence="1 4" id="KW-0812">Transmembrane</keyword>
<name>A0BMH7_PARTE</name>
<evidence type="ECO:0000313" key="5">
    <source>
        <dbReference type="EMBL" id="CAK59744.1"/>
    </source>
</evidence>
<dbReference type="EMBL" id="CT868004">
    <property type="protein sequence ID" value="CAK59744.1"/>
    <property type="molecule type" value="Genomic_DNA"/>
</dbReference>
<evidence type="ECO:0000256" key="1">
    <source>
        <dbReference type="ARBA" id="ARBA00022692"/>
    </source>
</evidence>
<dbReference type="AlphaFoldDB" id="A0BMH7"/>
<reference evidence="5 6" key="1">
    <citation type="journal article" date="2006" name="Nature">
        <title>Global trends of whole-genome duplications revealed by the ciliate Paramecium tetraurelia.</title>
        <authorList>
            <consortium name="Genoscope"/>
            <person name="Aury J.-M."/>
            <person name="Jaillon O."/>
            <person name="Duret L."/>
            <person name="Noel B."/>
            <person name="Jubin C."/>
            <person name="Porcel B.M."/>
            <person name="Segurens B."/>
            <person name="Daubin V."/>
            <person name="Anthouard V."/>
            <person name="Aiach N."/>
            <person name="Arnaiz O."/>
            <person name="Billaut A."/>
            <person name="Beisson J."/>
            <person name="Blanc I."/>
            <person name="Bouhouche K."/>
            <person name="Camara F."/>
            <person name="Duharcourt S."/>
            <person name="Guigo R."/>
            <person name="Gogendeau D."/>
            <person name="Katinka M."/>
            <person name="Keller A.-M."/>
            <person name="Kissmehl R."/>
            <person name="Klotz C."/>
            <person name="Koll F."/>
            <person name="Le Moue A."/>
            <person name="Lepere C."/>
            <person name="Malinsky S."/>
            <person name="Nowacki M."/>
            <person name="Nowak J.K."/>
            <person name="Plattner H."/>
            <person name="Poulain J."/>
            <person name="Ruiz F."/>
            <person name="Serrano V."/>
            <person name="Zagulski M."/>
            <person name="Dessen P."/>
            <person name="Betermier M."/>
            <person name="Weissenbach J."/>
            <person name="Scarpelli C."/>
            <person name="Schachter V."/>
            <person name="Sperling L."/>
            <person name="Meyer E."/>
            <person name="Cohen J."/>
            <person name="Wincker P."/>
        </authorList>
    </citation>
    <scope>NUCLEOTIDE SEQUENCE [LARGE SCALE GENOMIC DNA]</scope>
    <source>
        <strain evidence="5 6">Stock d4-2</strain>
    </source>
</reference>
<protein>
    <recommendedName>
        <fullName evidence="7">Transmembrane protein</fullName>
    </recommendedName>
</protein>
<feature type="transmembrane region" description="Helical" evidence="4">
    <location>
        <begin position="40"/>
        <end position="63"/>
    </location>
</feature>
<dbReference type="GeneID" id="5012926"/>
<dbReference type="HOGENOM" id="CLU_1457146_0_0_1"/>
<dbReference type="KEGG" id="ptm:GSPATT00030380001"/>
<dbReference type="RefSeq" id="XP_001427142.1">
    <property type="nucleotide sequence ID" value="XM_001427105.1"/>
</dbReference>
<accession>A0BMH7</accession>
<proteinExistence type="predicted"/>
<evidence type="ECO:0000313" key="6">
    <source>
        <dbReference type="Proteomes" id="UP000000600"/>
    </source>
</evidence>
<dbReference type="Proteomes" id="UP000000600">
    <property type="component" value="Unassembled WGS sequence"/>
</dbReference>
<dbReference type="GO" id="GO:0005524">
    <property type="term" value="F:ATP binding"/>
    <property type="evidence" value="ECO:0007669"/>
    <property type="project" value="InterPro"/>
</dbReference>
<evidence type="ECO:0000256" key="3">
    <source>
        <dbReference type="ARBA" id="ARBA00023136"/>
    </source>
</evidence>
<evidence type="ECO:0000256" key="4">
    <source>
        <dbReference type="SAM" id="Phobius"/>
    </source>
</evidence>
<keyword evidence="6" id="KW-1185">Reference proteome</keyword>
<dbReference type="GO" id="GO:0016020">
    <property type="term" value="C:membrane"/>
    <property type="evidence" value="ECO:0007669"/>
    <property type="project" value="InterPro"/>
</dbReference>
<dbReference type="InterPro" id="IPR036640">
    <property type="entry name" value="ABC1_TM_sf"/>
</dbReference>
<sequence length="186" mass="22245">MQNRESTEYQILKNQVPTNNQDQKVPYFQLLRFASKKDKLLMIIGGLIVFLNVAAFPSLFYHFRRYNRLIFRGRSKHLSYCQVFQVFLLQQQSLPLLFKLQRMQPKKSIRKHEHQLNKQINAIKTIIKMLDGEDFEIEKQQKKPSTSNCNNYYILIWCQYSLRFSMGIIHEGLLTLILPNQYLNKQ</sequence>
<keyword evidence="2 4" id="KW-1133">Transmembrane helix</keyword>
<dbReference type="InParanoid" id="A0BMH7"/>
<organism evidence="5 6">
    <name type="scientific">Paramecium tetraurelia</name>
    <dbReference type="NCBI Taxonomy" id="5888"/>
    <lineage>
        <taxon>Eukaryota</taxon>
        <taxon>Sar</taxon>
        <taxon>Alveolata</taxon>
        <taxon>Ciliophora</taxon>
        <taxon>Intramacronucleata</taxon>
        <taxon>Oligohymenophorea</taxon>
        <taxon>Peniculida</taxon>
        <taxon>Parameciidae</taxon>
        <taxon>Paramecium</taxon>
    </lineage>
</organism>
<keyword evidence="3 4" id="KW-0472">Membrane</keyword>
<evidence type="ECO:0000256" key="2">
    <source>
        <dbReference type="ARBA" id="ARBA00022989"/>
    </source>
</evidence>
<dbReference type="Gene3D" id="1.20.1560.10">
    <property type="entry name" value="ABC transporter type 1, transmembrane domain"/>
    <property type="match status" value="1"/>
</dbReference>
<evidence type="ECO:0008006" key="7">
    <source>
        <dbReference type="Google" id="ProtNLM"/>
    </source>
</evidence>